<comment type="caution">
    <text evidence="2">The sequence shown here is derived from an EMBL/GenBank/DDBJ whole genome shotgun (WGS) entry which is preliminary data.</text>
</comment>
<evidence type="ECO:0000313" key="3">
    <source>
        <dbReference type="Proteomes" id="UP000811246"/>
    </source>
</evidence>
<evidence type="ECO:0000256" key="1">
    <source>
        <dbReference type="SAM" id="SignalP"/>
    </source>
</evidence>
<feature type="signal peptide" evidence="1">
    <location>
        <begin position="1"/>
        <end position="31"/>
    </location>
</feature>
<organism evidence="2 3">
    <name type="scientific">Carya illinoinensis</name>
    <name type="common">Pecan</name>
    <dbReference type="NCBI Taxonomy" id="32201"/>
    <lineage>
        <taxon>Eukaryota</taxon>
        <taxon>Viridiplantae</taxon>
        <taxon>Streptophyta</taxon>
        <taxon>Embryophyta</taxon>
        <taxon>Tracheophyta</taxon>
        <taxon>Spermatophyta</taxon>
        <taxon>Magnoliopsida</taxon>
        <taxon>eudicotyledons</taxon>
        <taxon>Gunneridae</taxon>
        <taxon>Pentapetalae</taxon>
        <taxon>rosids</taxon>
        <taxon>fabids</taxon>
        <taxon>Fagales</taxon>
        <taxon>Juglandaceae</taxon>
        <taxon>Carya</taxon>
    </lineage>
</organism>
<dbReference type="AlphaFoldDB" id="A0A922FPP0"/>
<keyword evidence="1" id="KW-0732">Signal</keyword>
<reference evidence="2" key="1">
    <citation type="submission" date="2021-01" db="EMBL/GenBank/DDBJ databases">
        <authorList>
            <person name="Lovell J.T."/>
            <person name="Bentley N."/>
            <person name="Bhattarai G."/>
            <person name="Jenkins J.W."/>
            <person name="Sreedasyam A."/>
            <person name="Alarcon Y."/>
            <person name="Bock C."/>
            <person name="Boston L."/>
            <person name="Carlson J."/>
            <person name="Cervantes K."/>
            <person name="Clermont K."/>
            <person name="Krom N."/>
            <person name="Kubenka K."/>
            <person name="Mamidi S."/>
            <person name="Mattison C."/>
            <person name="Monteros M."/>
            <person name="Pisani C."/>
            <person name="Plott C."/>
            <person name="Rajasekar S."/>
            <person name="Rhein H.S."/>
            <person name="Rohla C."/>
            <person name="Song M."/>
            <person name="Hilaire R.S."/>
            <person name="Shu S."/>
            <person name="Wells L."/>
            <person name="Wang X."/>
            <person name="Webber J."/>
            <person name="Heerema R.J."/>
            <person name="Klein P."/>
            <person name="Conner P."/>
            <person name="Grauke L."/>
            <person name="Grimwood J."/>
            <person name="Schmutz J."/>
            <person name="Randall J.J."/>
        </authorList>
    </citation>
    <scope>NUCLEOTIDE SEQUENCE</scope>
    <source>
        <tissue evidence="2">Leaf</tissue>
    </source>
</reference>
<name>A0A922FPP0_CARIL</name>
<protein>
    <recommendedName>
        <fullName evidence="4">Transmembrane protein</fullName>
    </recommendedName>
</protein>
<feature type="chain" id="PRO_5037379372" description="Transmembrane protein" evidence="1">
    <location>
        <begin position="32"/>
        <end position="81"/>
    </location>
</feature>
<dbReference type="EMBL" id="CM031827">
    <property type="protein sequence ID" value="KAG6724262.1"/>
    <property type="molecule type" value="Genomic_DNA"/>
</dbReference>
<accession>A0A922FPP0</accession>
<evidence type="ECO:0008006" key="4">
    <source>
        <dbReference type="Google" id="ProtNLM"/>
    </source>
</evidence>
<proteinExistence type="predicted"/>
<evidence type="ECO:0000313" key="2">
    <source>
        <dbReference type="EMBL" id="KAG6724262.1"/>
    </source>
</evidence>
<sequence>MEVGKAIMFFSKLCRIMLFMLLIVTAKPVYALRHLKGNQNAGGLTLNINATKVLLGKGPVPPSAPNACPYIPVKGVCGKGK</sequence>
<dbReference type="Proteomes" id="UP000811246">
    <property type="component" value="Chromosome 3"/>
</dbReference>
<gene>
    <name evidence="2" type="ORF">I3842_03G251300</name>
</gene>